<dbReference type="InterPro" id="IPR023346">
    <property type="entry name" value="Lysozyme-like_dom_sf"/>
</dbReference>
<dbReference type="EMBL" id="CP001089">
    <property type="protein sequence ID" value="ACD94820.1"/>
    <property type="molecule type" value="Genomic_DNA"/>
</dbReference>
<evidence type="ECO:0000259" key="3">
    <source>
        <dbReference type="Pfam" id="PF01464"/>
    </source>
</evidence>
<dbReference type="Proteomes" id="UP000002420">
    <property type="component" value="Chromosome"/>
</dbReference>
<dbReference type="Pfam" id="PF01464">
    <property type="entry name" value="SLT"/>
    <property type="match status" value="1"/>
</dbReference>
<gene>
    <name evidence="4" type="ordered locus">Glov_1098</name>
</gene>
<evidence type="ECO:0000313" key="5">
    <source>
        <dbReference type="Proteomes" id="UP000002420"/>
    </source>
</evidence>
<dbReference type="CAZy" id="GH23">
    <property type="family name" value="Glycoside Hydrolase Family 23"/>
</dbReference>
<name>B3E6J5_TRIL1</name>
<reference evidence="4 5" key="1">
    <citation type="submission" date="2008-05" db="EMBL/GenBank/DDBJ databases">
        <title>Complete sequence of chromosome of Geobacter lovleyi SZ.</title>
        <authorList>
            <consortium name="US DOE Joint Genome Institute"/>
            <person name="Lucas S."/>
            <person name="Copeland A."/>
            <person name="Lapidus A."/>
            <person name="Glavina del Rio T."/>
            <person name="Dalin E."/>
            <person name="Tice H."/>
            <person name="Bruce D."/>
            <person name="Goodwin L."/>
            <person name="Pitluck S."/>
            <person name="Chertkov O."/>
            <person name="Meincke L."/>
            <person name="Brettin T."/>
            <person name="Detter J.C."/>
            <person name="Han C."/>
            <person name="Tapia R."/>
            <person name="Kuske C.R."/>
            <person name="Schmutz J."/>
            <person name="Larimer F."/>
            <person name="Land M."/>
            <person name="Hauser L."/>
            <person name="Kyrpides N."/>
            <person name="Mikhailova N."/>
            <person name="Sung Y."/>
            <person name="Fletcher K.E."/>
            <person name="Ritalahti K.M."/>
            <person name="Loeffler F.E."/>
            <person name="Richardson P."/>
        </authorList>
    </citation>
    <scope>NUCLEOTIDE SEQUENCE [LARGE SCALE GENOMIC DNA]</scope>
    <source>
        <strain evidence="5">ATCC BAA-1151 / DSM 17278 / SZ</strain>
    </source>
</reference>
<dbReference type="eggNOG" id="COG0741">
    <property type="taxonomic scope" value="Bacteria"/>
</dbReference>
<feature type="region of interest" description="Disordered" evidence="1">
    <location>
        <begin position="190"/>
        <end position="213"/>
    </location>
</feature>
<dbReference type="RefSeq" id="WP_012469170.1">
    <property type="nucleotide sequence ID" value="NC_010814.1"/>
</dbReference>
<dbReference type="STRING" id="398767.Glov_1098"/>
<proteinExistence type="predicted"/>
<dbReference type="Gene3D" id="1.10.530.10">
    <property type="match status" value="1"/>
</dbReference>
<dbReference type="KEGG" id="glo:Glov_1098"/>
<accession>B3E6J5</accession>
<feature type="signal peptide" evidence="2">
    <location>
        <begin position="1"/>
        <end position="24"/>
    </location>
</feature>
<keyword evidence="5" id="KW-1185">Reference proteome</keyword>
<dbReference type="SUPFAM" id="SSF53955">
    <property type="entry name" value="Lysozyme-like"/>
    <property type="match status" value="1"/>
</dbReference>
<feature type="chain" id="PRO_5002787581" evidence="2">
    <location>
        <begin position="25"/>
        <end position="213"/>
    </location>
</feature>
<evidence type="ECO:0000256" key="1">
    <source>
        <dbReference type="SAM" id="MobiDB-lite"/>
    </source>
</evidence>
<feature type="domain" description="Transglycosylase SLT" evidence="3">
    <location>
        <begin position="26"/>
        <end position="120"/>
    </location>
</feature>
<dbReference type="InterPro" id="IPR008258">
    <property type="entry name" value="Transglycosylase_SLT_dom_1"/>
</dbReference>
<dbReference type="AlphaFoldDB" id="B3E6J5"/>
<dbReference type="CDD" id="cd13400">
    <property type="entry name" value="LT_IagB-like"/>
    <property type="match status" value="1"/>
</dbReference>
<feature type="compositionally biased region" description="Pro residues" evidence="1">
    <location>
        <begin position="195"/>
        <end position="213"/>
    </location>
</feature>
<evidence type="ECO:0000313" key="4">
    <source>
        <dbReference type="EMBL" id="ACD94820.1"/>
    </source>
</evidence>
<dbReference type="HOGENOM" id="CLU_1155125_0_0_7"/>
<keyword evidence="2" id="KW-0732">Signal</keyword>
<protein>
    <submittedName>
        <fullName evidence="4">Lytic transglycosylase catalytic</fullName>
    </submittedName>
</protein>
<organism evidence="4 5">
    <name type="scientific">Trichlorobacter lovleyi (strain ATCC BAA-1151 / DSM 17278 / SZ)</name>
    <name type="common">Geobacter lovleyi</name>
    <dbReference type="NCBI Taxonomy" id="398767"/>
    <lineage>
        <taxon>Bacteria</taxon>
        <taxon>Pseudomonadati</taxon>
        <taxon>Thermodesulfobacteriota</taxon>
        <taxon>Desulfuromonadia</taxon>
        <taxon>Geobacterales</taxon>
        <taxon>Geobacteraceae</taxon>
        <taxon>Trichlorobacter</taxon>
    </lineage>
</organism>
<dbReference type="OrthoDB" id="9808681at2"/>
<sequence length="213" mass="23646">MTFKCTFIFVLTIAVMAQGNNAHAYCFEEAGQLYGINPLVLRSIAGVESGNKPDAVGKNTNGSYDVGLMQINTIWKSTLGPERWKHLGDACYNTKTGAWILAACISKYGYNWRAVGCYNSQTPEKSEIYAKKVFEKLERLKNGKEPQPLDKDMEAVLTAHVEEIVAAKQEGRKLPKKKVLKFIPYTRLPKAKLHQPPPAPVGEPSAPVPVPWQ</sequence>
<evidence type="ECO:0000256" key="2">
    <source>
        <dbReference type="SAM" id="SignalP"/>
    </source>
</evidence>